<name>L7VV23_9BACT</name>
<sequence length="41" mass="4076">MGDLVRSQASDLPIEVVQRTTSRPGAMGCAGCGRSGALAGV</sequence>
<dbReference type="AlphaFoldDB" id="L7VV23"/>
<evidence type="ECO:0000313" key="1">
    <source>
        <dbReference type="EMBL" id="AGC71329.1"/>
    </source>
</evidence>
<reference evidence="1" key="1">
    <citation type="submission" date="2012-09" db="EMBL/GenBank/DDBJ databases">
        <title>Metagenomic Characterization of a Microbial Community in Wastewater Detects High Levels of Antibiotic Resistance.</title>
        <authorList>
            <person name="Abrams M."/>
            <person name="Caldwell A."/>
            <person name="Vandaei E."/>
            <person name="Lee W."/>
            <person name="Perrott J."/>
            <person name="Khan S.Y."/>
            <person name="Ta J."/>
            <person name="Romero D."/>
            <person name="Nguyen V."/>
            <person name="Pourmand N."/>
            <person name="Ouverney C.C."/>
        </authorList>
    </citation>
    <scope>NUCLEOTIDE SEQUENCE</scope>
</reference>
<proteinExistence type="predicted"/>
<organism evidence="1">
    <name type="scientific">uncultured bacterium A1Q1_fos_515</name>
    <dbReference type="NCBI Taxonomy" id="1256581"/>
    <lineage>
        <taxon>Bacteria</taxon>
        <taxon>environmental samples</taxon>
    </lineage>
</organism>
<accession>L7VV23</accession>
<dbReference type="EMBL" id="JX649868">
    <property type="protein sequence ID" value="AGC71329.1"/>
    <property type="molecule type" value="Genomic_DNA"/>
</dbReference>
<protein>
    <submittedName>
        <fullName evidence="1">Uncharacterized protein</fullName>
    </submittedName>
</protein>